<keyword evidence="5" id="KW-0571">Peptide transport</keyword>
<evidence type="ECO:0000259" key="9">
    <source>
        <dbReference type="PROSITE" id="PS50850"/>
    </source>
</evidence>
<feature type="transmembrane region" description="Helical" evidence="8">
    <location>
        <begin position="173"/>
        <end position="197"/>
    </location>
</feature>
<dbReference type="InterPro" id="IPR005279">
    <property type="entry name" value="Dipep/tripep_permease"/>
</dbReference>
<dbReference type="SUPFAM" id="SSF103473">
    <property type="entry name" value="MFS general substrate transporter"/>
    <property type="match status" value="1"/>
</dbReference>
<dbReference type="EMBL" id="CP002691">
    <property type="protein sequence ID" value="AEE49874.1"/>
    <property type="molecule type" value="Genomic_DNA"/>
</dbReference>
<keyword evidence="7 8" id="KW-0472">Membrane</keyword>
<feature type="transmembrane region" description="Helical" evidence="8">
    <location>
        <begin position="274"/>
        <end position="295"/>
    </location>
</feature>
<feature type="transmembrane region" description="Helical" evidence="8">
    <location>
        <begin position="110"/>
        <end position="129"/>
    </location>
</feature>
<dbReference type="KEGG" id="hhy:Halhy_1989"/>
<evidence type="ECO:0000256" key="6">
    <source>
        <dbReference type="ARBA" id="ARBA00022989"/>
    </source>
</evidence>
<dbReference type="PANTHER" id="PTHR23517">
    <property type="entry name" value="RESISTANCE PROTEIN MDTM, PUTATIVE-RELATED-RELATED"/>
    <property type="match status" value="1"/>
</dbReference>
<feature type="transmembrane region" description="Helical" evidence="8">
    <location>
        <begin position="6"/>
        <end position="26"/>
    </location>
</feature>
<keyword evidence="3" id="KW-1003">Cell membrane</keyword>
<evidence type="ECO:0000256" key="7">
    <source>
        <dbReference type="ARBA" id="ARBA00023136"/>
    </source>
</evidence>
<reference evidence="10 11" key="1">
    <citation type="journal article" date="2011" name="Stand. Genomic Sci.">
        <title>Complete genome sequence of Haliscomenobacter hydrossis type strain (O).</title>
        <authorList>
            <consortium name="US DOE Joint Genome Institute (JGI-PGF)"/>
            <person name="Daligault H."/>
            <person name="Lapidus A."/>
            <person name="Zeytun A."/>
            <person name="Nolan M."/>
            <person name="Lucas S."/>
            <person name="Del Rio T.G."/>
            <person name="Tice H."/>
            <person name="Cheng J.F."/>
            <person name="Tapia R."/>
            <person name="Han C."/>
            <person name="Goodwin L."/>
            <person name="Pitluck S."/>
            <person name="Liolios K."/>
            <person name="Pagani I."/>
            <person name="Ivanova N."/>
            <person name="Huntemann M."/>
            <person name="Mavromatis K."/>
            <person name="Mikhailova N."/>
            <person name="Pati A."/>
            <person name="Chen A."/>
            <person name="Palaniappan K."/>
            <person name="Land M."/>
            <person name="Hauser L."/>
            <person name="Brambilla E.M."/>
            <person name="Rohde M."/>
            <person name="Verbarg S."/>
            <person name="Goker M."/>
            <person name="Bristow J."/>
            <person name="Eisen J.A."/>
            <person name="Markowitz V."/>
            <person name="Hugenholtz P."/>
            <person name="Kyrpides N.C."/>
            <person name="Klenk H.P."/>
            <person name="Woyke T."/>
        </authorList>
    </citation>
    <scope>NUCLEOTIDE SEQUENCE [LARGE SCALE GENOMIC DNA]</scope>
    <source>
        <strain evidence="11">ATCC 27775 / DSM 1100 / LMG 10767 / O</strain>
    </source>
</reference>
<evidence type="ECO:0000256" key="8">
    <source>
        <dbReference type="SAM" id="Phobius"/>
    </source>
</evidence>
<dbReference type="CDD" id="cd17346">
    <property type="entry name" value="MFS_DtpA_like"/>
    <property type="match status" value="1"/>
</dbReference>
<dbReference type="GO" id="GO:1904680">
    <property type="term" value="F:peptide transmembrane transporter activity"/>
    <property type="evidence" value="ECO:0007669"/>
    <property type="project" value="InterPro"/>
</dbReference>
<dbReference type="AlphaFoldDB" id="F4KPC0"/>
<dbReference type="Proteomes" id="UP000008461">
    <property type="component" value="Chromosome"/>
</dbReference>
<evidence type="ECO:0000256" key="2">
    <source>
        <dbReference type="ARBA" id="ARBA00022448"/>
    </source>
</evidence>
<keyword evidence="4 8" id="KW-0812">Transmembrane</keyword>
<evidence type="ECO:0000313" key="11">
    <source>
        <dbReference type="Proteomes" id="UP000008461"/>
    </source>
</evidence>
<dbReference type="InterPro" id="IPR036259">
    <property type="entry name" value="MFS_trans_sf"/>
</dbReference>
<accession>F4KPC0</accession>
<dbReference type="PANTHER" id="PTHR23517:SF15">
    <property type="entry name" value="PROTON-DEPENDENT OLIGOPEPTIDE FAMILY TRANSPORT PROTEIN"/>
    <property type="match status" value="1"/>
</dbReference>
<feature type="transmembrane region" description="Helical" evidence="8">
    <location>
        <begin position="203"/>
        <end position="223"/>
    </location>
</feature>
<feature type="transmembrane region" description="Helical" evidence="8">
    <location>
        <begin position="78"/>
        <end position="98"/>
    </location>
</feature>
<evidence type="ECO:0000313" key="10">
    <source>
        <dbReference type="EMBL" id="AEE49874.1"/>
    </source>
</evidence>
<dbReference type="PROSITE" id="PS50850">
    <property type="entry name" value="MFS"/>
    <property type="match status" value="1"/>
</dbReference>
<evidence type="ECO:0000256" key="4">
    <source>
        <dbReference type="ARBA" id="ARBA00022692"/>
    </source>
</evidence>
<dbReference type="Pfam" id="PF00854">
    <property type="entry name" value="PTR2"/>
    <property type="match status" value="1"/>
</dbReference>
<dbReference type="RefSeq" id="WP_013764427.1">
    <property type="nucleotide sequence ID" value="NC_015510.1"/>
</dbReference>
<evidence type="ECO:0000256" key="5">
    <source>
        <dbReference type="ARBA" id="ARBA00022856"/>
    </source>
</evidence>
<feature type="transmembrane region" description="Helical" evidence="8">
    <location>
        <begin position="498"/>
        <end position="520"/>
    </location>
</feature>
<dbReference type="STRING" id="760192.Halhy_1989"/>
<feature type="transmembrane region" description="Helical" evidence="8">
    <location>
        <begin position="353"/>
        <end position="375"/>
    </location>
</feature>
<comment type="subcellular location">
    <subcellularLocation>
        <location evidence="1">Cell membrane</location>
        <topology evidence="1">Multi-pass membrane protein</topology>
    </subcellularLocation>
</comment>
<dbReference type="Gene3D" id="1.20.1250.20">
    <property type="entry name" value="MFS general substrate transporter like domains"/>
    <property type="match status" value="1"/>
</dbReference>
<dbReference type="HOGENOM" id="CLU_004790_0_2_10"/>
<dbReference type="NCBIfam" id="TIGR00924">
    <property type="entry name" value="yjdL_sub1_fam"/>
    <property type="match status" value="1"/>
</dbReference>
<feature type="transmembrane region" description="Helical" evidence="8">
    <location>
        <begin position="307"/>
        <end position="333"/>
    </location>
</feature>
<protein>
    <submittedName>
        <fullName evidence="10">Amino acid/peptide transporter</fullName>
    </submittedName>
</protein>
<dbReference type="GO" id="GO:0015833">
    <property type="term" value="P:peptide transport"/>
    <property type="evidence" value="ECO:0007669"/>
    <property type="project" value="UniProtKB-KW"/>
</dbReference>
<keyword evidence="2" id="KW-0813">Transport</keyword>
<dbReference type="eggNOG" id="COG3104">
    <property type="taxonomic scope" value="Bacteria"/>
</dbReference>
<dbReference type="InterPro" id="IPR020846">
    <property type="entry name" value="MFS_dom"/>
</dbReference>
<feature type="transmembrane region" description="Helical" evidence="8">
    <location>
        <begin position="387"/>
        <end position="405"/>
    </location>
</feature>
<keyword evidence="5" id="KW-0653">Protein transport</keyword>
<keyword evidence="11" id="KW-1185">Reference proteome</keyword>
<proteinExistence type="predicted"/>
<name>F4KPC0_HALH1</name>
<organism evidence="10 11">
    <name type="scientific">Haliscomenobacter hydrossis (strain ATCC 27775 / DSM 1100 / LMG 10767 / O)</name>
    <dbReference type="NCBI Taxonomy" id="760192"/>
    <lineage>
        <taxon>Bacteria</taxon>
        <taxon>Pseudomonadati</taxon>
        <taxon>Bacteroidota</taxon>
        <taxon>Saprospiria</taxon>
        <taxon>Saprospirales</taxon>
        <taxon>Haliscomenobacteraceae</taxon>
        <taxon>Haliscomenobacter</taxon>
    </lineage>
</organism>
<sequence>MQDIALLLLISGWVFVLIWIPIVIYSNRKIHPKALFIIFLTEMWERFSYYGMRALLTLYMAKVLYANLGEQQANTKAIGVYGAYTAMAYLFPVVGGVIADRFFGFRKSVIIGAALMAIGHITLGMQGIPGFESNQTIFFLSLAIIILGNGYFKPNMSSFLGTFYEPDDPRKDSAYSIFYMGVNTGSLLAMLTCGYVGQRIGWHYGFGLAGIGMTLGLILFMWLGPKYFEDKGLPNDPNAGKKPLFAGLNVNSTIILGTIVLIPVVMFLLNPNAILSRVLLAVSILILSYIIWHALSLPDRKEGQRLLVIVFLFFFHMIFWMLFEQAGGSIALFTDKNVNRMVLGTEIPASQFGALNGFFVILLAPLFSWMWMWLGKRKMEPSTPMKFLLGLFQIALGFGLIVWGARSFATDGLMPLVFLVLMYFFHTSGELSISPIGLSMISKLSPAKMVGFVMGAWYLSISLGNSMASEIGKLTAGGNLDGSKLSRTDSLVVYTDTYLLWGIYVVLGITVVLALLIPLLRKWMHGIH</sequence>
<keyword evidence="6 8" id="KW-1133">Transmembrane helix</keyword>
<dbReference type="GO" id="GO:0005886">
    <property type="term" value="C:plasma membrane"/>
    <property type="evidence" value="ECO:0007669"/>
    <property type="project" value="UniProtKB-SubCell"/>
</dbReference>
<reference key="2">
    <citation type="submission" date="2011-04" db="EMBL/GenBank/DDBJ databases">
        <title>Complete sequence of chromosome of Haliscomenobacter hydrossis DSM 1100.</title>
        <authorList>
            <consortium name="US DOE Joint Genome Institute (JGI-PGF)"/>
            <person name="Lucas S."/>
            <person name="Han J."/>
            <person name="Lapidus A."/>
            <person name="Bruce D."/>
            <person name="Goodwin L."/>
            <person name="Pitluck S."/>
            <person name="Peters L."/>
            <person name="Kyrpides N."/>
            <person name="Mavromatis K."/>
            <person name="Ivanova N."/>
            <person name="Ovchinnikova G."/>
            <person name="Pagani I."/>
            <person name="Daligault H."/>
            <person name="Detter J.C."/>
            <person name="Han C."/>
            <person name="Land M."/>
            <person name="Hauser L."/>
            <person name="Markowitz V."/>
            <person name="Cheng J.-F."/>
            <person name="Hugenholtz P."/>
            <person name="Woyke T."/>
            <person name="Wu D."/>
            <person name="Verbarg S."/>
            <person name="Frueling A."/>
            <person name="Brambilla E."/>
            <person name="Klenk H.-P."/>
            <person name="Eisen J.A."/>
        </authorList>
    </citation>
    <scope>NUCLEOTIDE SEQUENCE</scope>
    <source>
        <strain>DSM 1100</strain>
    </source>
</reference>
<feature type="transmembrane region" description="Helical" evidence="8">
    <location>
        <begin position="244"/>
        <end position="268"/>
    </location>
</feature>
<evidence type="ECO:0000256" key="3">
    <source>
        <dbReference type="ARBA" id="ARBA00022475"/>
    </source>
</evidence>
<dbReference type="InterPro" id="IPR000109">
    <property type="entry name" value="POT_fam"/>
</dbReference>
<evidence type="ECO:0000256" key="1">
    <source>
        <dbReference type="ARBA" id="ARBA00004651"/>
    </source>
</evidence>
<dbReference type="OrthoDB" id="9772725at2"/>
<dbReference type="InterPro" id="IPR050171">
    <property type="entry name" value="MFS_Transporters"/>
</dbReference>
<feature type="transmembrane region" description="Helical" evidence="8">
    <location>
        <begin position="417"/>
        <end position="438"/>
    </location>
</feature>
<feature type="domain" description="Major facilitator superfamily (MFS) profile" evidence="9">
    <location>
        <begin position="34"/>
        <end position="520"/>
    </location>
</feature>
<feature type="transmembrane region" description="Helical" evidence="8">
    <location>
        <begin position="135"/>
        <end position="152"/>
    </location>
</feature>
<gene>
    <name evidence="10" type="ordered locus">Halhy_1989</name>
</gene>